<name>I6YUV8_MELRP</name>
<protein>
    <submittedName>
        <fullName evidence="1">Uncharacterized protein</fullName>
    </submittedName>
</protein>
<accession>I6YUV8</accession>
<evidence type="ECO:0000313" key="1">
    <source>
        <dbReference type="EMBL" id="AFN74352.1"/>
    </source>
</evidence>
<proteinExistence type="predicted"/>
<reference evidence="1 2" key="1">
    <citation type="journal article" date="2013" name="PLoS ONE">
        <title>Genomic analysis of Melioribacter roseus, facultatively anaerobic organotrophic bacterium representing a novel deep lineage within Bacteriodetes/Chlorobi group.</title>
        <authorList>
            <person name="Kadnikov V.V."/>
            <person name="Mardanov A.V."/>
            <person name="Podosokorskaya O.A."/>
            <person name="Gavrilov S.N."/>
            <person name="Kublanov I.V."/>
            <person name="Beletsky A.V."/>
            <person name="Bonch-Osmolovskaya E.A."/>
            <person name="Ravin N.V."/>
        </authorList>
    </citation>
    <scope>NUCLEOTIDE SEQUENCE [LARGE SCALE GENOMIC DNA]</scope>
    <source>
        <strain evidence="2">JCM 17771 / P3M-2</strain>
    </source>
</reference>
<dbReference type="eggNOG" id="ENOG502Z7MN">
    <property type="taxonomic scope" value="Bacteria"/>
</dbReference>
<dbReference type="PATRIC" id="fig|1191523.3.peg.1177"/>
<dbReference type="Proteomes" id="UP000009011">
    <property type="component" value="Chromosome"/>
</dbReference>
<organism evidence="1 2">
    <name type="scientific">Melioribacter roseus (strain DSM 23840 / JCM 17771 / VKM B-2668 / P3M-2)</name>
    <dbReference type="NCBI Taxonomy" id="1191523"/>
    <lineage>
        <taxon>Bacteria</taxon>
        <taxon>Pseudomonadati</taxon>
        <taxon>Ignavibacteriota</taxon>
        <taxon>Ignavibacteria</taxon>
        <taxon>Ignavibacteriales</taxon>
        <taxon>Melioribacteraceae</taxon>
        <taxon>Melioribacter</taxon>
    </lineage>
</organism>
<dbReference type="AlphaFoldDB" id="I6YUV8"/>
<gene>
    <name evidence="1" type="ordered locus">MROS_1113</name>
</gene>
<evidence type="ECO:0000313" key="2">
    <source>
        <dbReference type="Proteomes" id="UP000009011"/>
    </source>
</evidence>
<dbReference type="KEGG" id="mro:MROS_1113"/>
<dbReference type="EMBL" id="CP003557">
    <property type="protein sequence ID" value="AFN74352.1"/>
    <property type="molecule type" value="Genomic_DNA"/>
</dbReference>
<keyword evidence="2" id="KW-1185">Reference proteome</keyword>
<sequence>MEEAIEKFFPDHKKWDLPSFRKAQSESIQIIADGQRMETSLIIYDDGEGQHPEDFERTFLSLLRGNKNEIHFVQGKYNMGGSGAIVFCGKKRYHLIASKRYDGKGKFGFTLIRQHPFTKEEEEKKKNTWYEYFKINGQIPSFEIDQLDLGLYNRKFTTGTILKLYSYDLPPGSRSVISRDLNQSINEFLFEPALPVYTIDKKERYPDDRNLERDLYGLKRRLEEEKSKYVDDYFLESYKDKEIGELKITCYVFKPRIEGKTAKESRESIQREFFKNNMSVLFSLNGQVHGHFTSEFISRTLKMQLIKDYILIHVDCTNLHYAFRKELFMASRDRLKQGEETSRLREIVAKVLLKSKLVDIYKKRKDTISFAGEDKNELIKSFTKNLPLKSELLKLLNQTFKLEEKGEKPDKEKKEKKRKEKEEEFKPERFPTYFKYGKNGKDEKPMIKIPLGGEKVIKFKTDVENEYFVRVEEPGELKITLLKHTNNETEGGTKPGTPKEIDDLFYVQKSNPQDGTIKIVLAPTDEVKVGDTVEIKATLTSPGKDFDQIFLVKIVEKEKPKEKIKQTKDEEENKIGLPDLILVYKEPKEGEERKTWADLEGTPLEMGYETVVQPFAEGDILQAIYVNMDSNVLKNYKTTLKSAEQYEAAEKRYYTSVYFHTLFLFTISKNKKYSMKRDEGEQVKDVDLVEYVKDIFESYYAQFLLNFGMSELVQSLE</sequence>
<dbReference type="HOGENOM" id="CLU_369064_0_0_10"/>